<keyword evidence="1" id="KW-0812">Transmembrane</keyword>
<keyword evidence="1" id="KW-1133">Transmembrane helix</keyword>
<feature type="transmembrane region" description="Helical" evidence="1">
    <location>
        <begin position="6"/>
        <end position="30"/>
    </location>
</feature>
<protein>
    <submittedName>
        <fullName evidence="2">Putative membrane protein</fullName>
    </submittedName>
</protein>
<sequence length="41" mass="4513">MGRRSLSTVSLVFCWIAVTAWVIVAVAGLLRLRRAVVGNRD</sequence>
<organism evidence="2 3">
    <name type="scientific">Mycobacterium kansasii</name>
    <dbReference type="NCBI Taxonomy" id="1768"/>
    <lineage>
        <taxon>Bacteria</taxon>
        <taxon>Bacillati</taxon>
        <taxon>Actinomycetota</taxon>
        <taxon>Actinomycetes</taxon>
        <taxon>Mycobacteriales</taxon>
        <taxon>Mycobacteriaceae</taxon>
        <taxon>Mycobacterium</taxon>
    </lineage>
</organism>
<dbReference type="AlphaFoldDB" id="A0A1V3WVN7"/>
<reference evidence="2 3" key="1">
    <citation type="submission" date="2017-02" db="EMBL/GenBank/DDBJ databases">
        <title>Complete genome sequences of Mycobacterium kansasii strains isolated from rhesus macaques.</title>
        <authorList>
            <person name="Panda A."/>
            <person name="Nagaraj S."/>
            <person name="Zhao X."/>
            <person name="Tettelin H."/>
            <person name="Detolla L.J."/>
        </authorList>
    </citation>
    <scope>NUCLEOTIDE SEQUENCE [LARGE SCALE GENOMIC DNA]</scope>
    <source>
        <strain evidence="2 3">11-3813</strain>
    </source>
</reference>
<gene>
    <name evidence="2" type="ORF">BZL30_6606</name>
</gene>
<dbReference type="EMBL" id="MVBM01000006">
    <property type="protein sequence ID" value="OOK70852.1"/>
    <property type="molecule type" value="Genomic_DNA"/>
</dbReference>
<name>A0A1V3WVN7_MYCKA</name>
<evidence type="ECO:0000313" key="3">
    <source>
        <dbReference type="Proteomes" id="UP000189229"/>
    </source>
</evidence>
<evidence type="ECO:0000256" key="1">
    <source>
        <dbReference type="SAM" id="Phobius"/>
    </source>
</evidence>
<evidence type="ECO:0000313" key="2">
    <source>
        <dbReference type="EMBL" id="OOK70852.1"/>
    </source>
</evidence>
<comment type="caution">
    <text evidence="2">The sequence shown here is derived from an EMBL/GenBank/DDBJ whole genome shotgun (WGS) entry which is preliminary data.</text>
</comment>
<accession>A0A1V3WVN7</accession>
<keyword evidence="1" id="KW-0472">Membrane</keyword>
<proteinExistence type="predicted"/>
<dbReference type="Proteomes" id="UP000189229">
    <property type="component" value="Unassembled WGS sequence"/>
</dbReference>